<evidence type="ECO:0000313" key="2">
    <source>
        <dbReference type="Proteomes" id="UP001162483"/>
    </source>
</evidence>
<dbReference type="Proteomes" id="UP001162483">
    <property type="component" value="Unassembled WGS sequence"/>
</dbReference>
<name>A0ABN9AE88_9NEOB</name>
<reference evidence="1" key="1">
    <citation type="submission" date="2023-05" db="EMBL/GenBank/DDBJ databases">
        <authorList>
            <person name="Stuckert A."/>
        </authorList>
    </citation>
    <scope>NUCLEOTIDE SEQUENCE</scope>
</reference>
<gene>
    <name evidence="1" type="ORF">SPARVUS_LOCUS309095</name>
</gene>
<sequence length="40" mass="4395">MVSSVCGGNQMVSTKTSVSCLQSNMVASLNSDTWWWKHFG</sequence>
<feature type="non-terminal residue" evidence="1">
    <location>
        <position position="40"/>
    </location>
</feature>
<proteinExistence type="predicted"/>
<evidence type="ECO:0000313" key="1">
    <source>
        <dbReference type="EMBL" id="CAI9532962.1"/>
    </source>
</evidence>
<comment type="caution">
    <text evidence="1">The sequence shown here is derived from an EMBL/GenBank/DDBJ whole genome shotgun (WGS) entry which is preliminary data.</text>
</comment>
<dbReference type="EMBL" id="CATNWA010000097">
    <property type="protein sequence ID" value="CAI9532962.1"/>
    <property type="molecule type" value="Genomic_DNA"/>
</dbReference>
<keyword evidence="2" id="KW-1185">Reference proteome</keyword>
<protein>
    <submittedName>
        <fullName evidence="1">Uncharacterized protein</fullName>
    </submittedName>
</protein>
<organism evidence="1 2">
    <name type="scientific">Staurois parvus</name>
    <dbReference type="NCBI Taxonomy" id="386267"/>
    <lineage>
        <taxon>Eukaryota</taxon>
        <taxon>Metazoa</taxon>
        <taxon>Chordata</taxon>
        <taxon>Craniata</taxon>
        <taxon>Vertebrata</taxon>
        <taxon>Euteleostomi</taxon>
        <taxon>Amphibia</taxon>
        <taxon>Batrachia</taxon>
        <taxon>Anura</taxon>
        <taxon>Neobatrachia</taxon>
        <taxon>Ranoidea</taxon>
        <taxon>Ranidae</taxon>
        <taxon>Staurois</taxon>
    </lineage>
</organism>
<accession>A0ABN9AE88</accession>